<dbReference type="GeneID" id="62197382"/>
<dbReference type="PRINTS" id="PR00380">
    <property type="entry name" value="KINESINHEAVY"/>
</dbReference>
<evidence type="ECO:0000256" key="5">
    <source>
        <dbReference type="ARBA" id="ARBA00022840"/>
    </source>
</evidence>
<dbReference type="RefSeq" id="XP_038780155.1">
    <property type="nucleotide sequence ID" value="XM_038924227.1"/>
</dbReference>
<dbReference type="GO" id="GO:0072686">
    <property type="term" value="C:mitotic spindle"/>
    <property type="evidence" value="ECO:0007669"/>
    <property type="project" value="TreeGrafter"/>
</dbReference>
<dbReference type="GO" id="GO:0005524">
    <property type="term" value="F:ATP binding"/>
    <property type="evidence" value="ECO:0007669"/>
    <property type="project" value="UniProtKB-UniRule"/>
</dbReference>
<organism evidence="14 15">
    <name type="scientific">Eeniella nana</name>
    <name type="common">Yeast</name>
    <name type="synonym">Brettanomyces nanus</name>
    <dbReference type="NCBI Taxonomy" id="13502"/>
    <lineage>
        <taxon>Eukaryota</taxon>
        <taxon>Fungi</taxon>
        <taxon>Dikarya</taxon>
        <taxon>Ascomycota</taxon>
        <taxon>Saccharomycotina</taxon>
        <taxon>Pichiomycetes</taxon>
        <taxon>Pichiales</taxon>
        <taxon>Pichiaceae</taxon>
        <taxon>Brettanomyces</taxon>
    </lineage>
</organism>
<dbReference type="EMBL" id="CP064815">
    <property type="protein sequence ID" value="QPG76590.1"/>
    <property type="molecule type" value="Genomic_DNA"/>
</dbReference>
<dbReference type="PANTHER" id="PTHR47970:SF12">
    <property type="entry name" value="KINESIN FAMILY MEMBER 11"/>
    <property type="match status" value="1"/>
</dbReference>
<proteinExistence type="inferred from homology"/>
<feature type="region of interest" description="Disordered" evidence="12">
    <location>
        <begin position="810"/>
        <end position="829"/>
    </location>
</feature>
<evidence type="ECO:0000259" key="13">
    <source>
        <dbReference type="PROSITE" id="PS50067"/>
    </source>
</evidence>
<keyword evidence="5 9" id="KW-0067">ATP-binding</keyword>
<dbReference type="GO" id="GO:0008017">
    <property type="term" value="F:microtubule binding"/>
    <property type="evidence" value="ECO:0007669"/>
    <property type="project" value="InterPro"/>
</dbReference>
<evidence type="ECO:0000256" key="11">
    <source>
        <dbReference type="SAM" id="Coils"/>
    </source>
</evidence>
<keyword evidence="2" id="KW-0963">Cytoplasm</keyword>
<comment type="subcellular location">
    <subcellularLocation>
        <location evidence="1">Cytoplasm</location>
        <location evidence="1">Cytoskeleton</location>
    </subcellularLocation>
</comment>
<keyword evidence="4 9" id="KW-0547">Nucleotide-binding</keyword>
<evidence type="ECO:0000256" key="12">
    <source>
        <dbReference type="SAM" id="MobiDB-lite"/>
    </source>
</evidence>
<dbReference type="GO" id="GO:0000073">
    <property type="term" value="P:initial mitotic spindle pole body separation"/>
    <property type="evidence" value="ECO:0007669"/>
    <property type="project" value="TreeGrafter"/>
</dbReference>
<keyword evidence="7" id="KW-0206">Cytoskeleton</keyword>
<dbReference type="SUPFAM" id="SSF52540">
    <property type="entry name" value="P-loop containing nucleoside triphosphate hydrolases"/>
    <property type="match status" value="1"/>
</dbReference>
<dbReference type="Gene3D" id="3.40.850.10">
    <property type="entry name" value="Kinesin motor domain"/>
    <property type="match status" value="1"/>
</dbReference>
<keyword evidence="6 9" id="KW-0505">Motor protein</keyword>
<dbReference type="GO" id="GO:0005634">
    <property type="term" value="C:nucleus"/>
    <property type="evidence" value="ECO:0007669"/>
    <property type="project" value="TreeGrafter"/>
</dbReference>
<evidence type="ECO:0000313" key="15">
    <source>
        <dbReference type="Proteomes" id="UP000662931"/>
    </source>
</evidence>
<gene>
    <name evidence="14" type="ORF">FOA43_003982</name>
</gene>
<comment type="similarity">
    <text evidence="8">Belongs to the TRAFAC class myosin-kinesin ATPase superfamily. Kinesin family. KIN-5/BimC subfamily.</text>
</comment>
<evidence type="ECO:0000256" key="9">
    <source>
        <dbReference type="PROSITE-ProRule" id="PRU00283"/>
    </source>
</evidence>
<evidence type="ECO:0000256" key="7">
    <source>
        <dbReference type="ARBA" id="ARBA00023212"/>
    </source>
</evidence>
<evidence type="ECO:0000313" key="14">
    <source>
        <dbReference type="EMBL" id="QPG76590.1"/>
    </source>
</evidence>
<dbReference type="GO" id="GO:0007018">
    <property type="term" value="P:microtubule-based movement"/>
    <property type="evidence" value="ECO:0007669"/>
    <property type="project" value="InterPro"/>
</dbReference>
<accession>A0A875RQD3</accession>
<keyword evidence="15" id="KW-1185">Reference proteome</keyword>
<evidence type="ECO:0000256" key="3">
    <source>
        <dbReference type="ARBA" id="ARBA00022701"/>
    </source>
</evidence>
<evidence type="ECO:0000256" key="1">
    <source>
        <dbReference type="ARBA" id="ARBA00004245"/>
    </source>
</evidence>
<dbReference type="AlphaFoldDB" id="A0A875RQD3"/>
<feature type="domain" description="Kinesin motor" evidence="13">
    <location>
        <begin position="1"/>
        <end position="341"/>
    </location>
</feature>
<dbReference type="InterPro" id="IPR019821">
    <property type="entry name" value="Kinesin_motor_CS"/>
</dbReference>
<protein>
    <recommendedName>
        <fullName evidence="10">Kinesin-like protein</fullName>
    </recommendedName>
</protein>
<dbReference type="PROSITE" id="PS50067">
    <property type="entry name" value="KINESIN_MOTOR_2"/>
    <property type="match status" value="1"/>
</dbReference>
<dbReference type="PANTHER" id="PTHR47970">
    <property type="entry name" value="KINESIN-LIKE PROTEIN KIF11"/>
    <property type="match status" value="1"/>
</dbReference>
<dbReference type="GO" id="GO:0008574">
    <property type="term" value="F:plus-end-directed microtubule motor activity"/>
    <property type="evidence" value="ECO:0007669"/>
    <property type="project" value="TreeGrafter"/>
</dbReference>
<evidence type="ECO:0000256" key="2">
    <source>
        <dbReference type="ARBA" id="ARBA00022490"/>
    </source>
</evidence>
<dbReference type="InterPro" id="IPR036961">
    <property type="entry name" value="Kinesin_motor_dom_sf"/>
</dbReference>
<dbReference type="GO" id="GO:0005876">
    <property type="term" value="C:spindle microtubule"/>
    <property type="evidence" value="ECO:0007669"/>
    <property type="project" value="TreeGrafter"/>
</dbReference>
<reference evidence="14" key="1">
    <citation type="submission" date="2020-10" db="EMBL/GenBank/DDBJ databases">
        <authorList>
            <person name="Roach M.J.R."/>
        </authorList>
    </citation>
    <scope>NUCLEOTIDE SEQUENCE</scope>
    <source>
        <strain evidence="14">CBS 1945</strain>
    </source>
</reference>
<dbReference type="InterPro" id="IPR001752">
    <property type="entry name" value="Kinesin_motor_dom"/>
</dbReference>
<name>A0A875RQD3_EENNA</name>
<dbReference type="Proteomes" id="UP000662931">
    <property type="component" value="Chromosome 4"/>
</dbReference>
<dbReference type="SMART" id="SM00129">
    <property type="entry name" value="KISc"/>
    <property type="match status" value="1"/>
</dbReference>
<evidence type="ECO:0000256" key="4">
    <source>
        <dbReference type="ARBA" id="ARBA00022741"/>
    </source>
</evidence>
<dbReference type="OrthoDB" id="3176171at2759"/>
<evidence type="ECO:0000256" key="6">
    <source>
        <dbReference type="ARBA" id="ARBA00023175"/>
    </source>
</evidence>
<keyword evidence="11" id="KW-0175">Coiled coil</keyword>
<dbReference type="Pfam" id="PF00225">
    <property type="entry name" value="Kinesin"/>
    <property type="match status" value="1"/>
</dbReference>
<sequence length="829" mass="93276">MLLGRIEREIKVKSSIVVDIPENKLDSDVSQVVTVRTSEDLSISGQMSSARTYNVDQVYGPRANQESFFDGVARPICNDFIKGYNCTIFSYGQTGAGKTYTMCGDVNSEKSEAAGFIPRILHYLFDNIESNGNADTIIKCSFVEIYNEELKDLLSCSKNCSRLRIYEHKGKNKLDPSIKIDGLEEFQIRNSNDGFSLLRQGMARRQTAATKMNDLSSRSHSIFTISLFSKKDAKSTEYRYAKMNLVDLAGSENVAKSGSISLRAKEAGSINQSLLTLGRVINCLVDENSFIPYRESKLTRLLQDSLGGRTKTVLVANISPVLPDLSATLSTLDYASRAKNIKNSVQIGPLISDEILVRQLVEENYTLKLDLKATRTKEGVYLDEGNYKNLLLECKNLKSESQETRRKAEDLTLRLGEETKKLENEMKQKDECLKSLSELEVRAVDYENKFNQQKEMHEKLLVTAADLVDLADEGIQKAHAGQSNVLRLVQSQICVKLEDLEQRLNQATSKSLKSGIIDKTQLFDEAEKMSACISQVKGNAENICGMQKDLFKEIETATHEMGGLKSQLEETHVILADLTNDSRRLFNTTRKENQEIYQYVTTDVLKINEKKMADELLMFSTDKIKKFQNIFTKQLSEMFKEMAVQNSLSMKMLLQSKLARGMKQWYETSTDISDQLDDKSEQISNEIGKLKAAHREKLNSVMGHVQGAGELIMETNKSLEKCNSNMPEIVELGSRLKNNSATLYESKEQVESYLTSCASIIQELDDDLKKSLLAKCEQSGLQNAEMLEKLSHITEEVSCRKKRVLGNYTGTDSQEITSPNKRSKLCNSN</sequence>
<dbReference type="InterPro" id="IPR047149">
    <property type="entry name" value="KIF11-like"/>
</dbReference>
<feature type="binding site" evidence="9">
    <location>
        <begin position="92"/>
        <end position="99"/>
    </location>
    <ligand>
        <name>ATP</name>
        <dbReference type="ChEBI" id="CHEBI:30616"/>
    </ligand>
</feature>
<feature type="coiled-coil region" evidence="11">
    <location>
        <begin position="387"/>
        <end position="456"/>
    </location>
</feature>
<dbReference type="KEGG" id="bnn:FOA43_003982"/>
<dbReference type="InterPro" id="IPR027417">
    <property type="entry name" value="P-loop_NTPase"/>
</dbReference>
<dbReference type="PROSITE" id="PS00411">
    <property type="entry name" value="KINESIN_MOTOR_1"/>
    <property type="match status" value="1"/>
</dbReference>
<evidence type="ECO:0000256" key="8">
    <source>
        <dbReference type="ARBA" id="ARBA00034704"/>
    </source>
</evidence>
<dbReference type="FunFam" id="3.40.850.10:FF:000019">
    <property type="entry name" value="Kinesin-like protein KIN-5D"/>
    <property type="match status" value="1"/>
</dbReference>
<evidence type="ECO:0000256" key="10">
    <source>
        <dbReference type="RuleBase" id="RU000394"/>
    </source>
</evidence>
<keyword evidence="3 10" id="KW-0493">Microtubule</keyword>